<gene>
    <name evidence="2" type="ORF">H2200_005218</name>
</gene>
<proteinExistence type="predicted"/>
<name>A0AA39CJL9_9EURO</name>
<protein>
    <submittedName>
        <fullName evidence="2">Uncharacterized protein</fullName>
    </submittedName>
</protein>
<dbReference type="EMBL" id="JAPDRK010000007">
    <property type="protein sequence ID" value="KAJ9610441.1"/>
    <property type="molecule type" value="Genomic_DNA"/>
</dbReference>
<evidence type="ECO:0000256" key="1">
    <source>
        <dbReference type="SAM" id="MobiDB-lite"/>
    </source>
</evidence>
<evidence type="ECO:0000313" key="3">
    <source>
        <dbReference type="Proteomes" id="UP001172673"/>
    </source>
</evidence>
<organism evidence="2 3">
    <name type="scientific">Cladophialophora chaetospira</name>
    <dbReference type="NCBI Taxonomy" id="386627"/>
    <lineage>
        <taxon>Eukaryota</taxon>
        <taxon>Fungi</taxon>
        <taxon>Dikarya</taxon>
        <taxon>Ascomycota</taxon>
        <taxon>Pezizomycotina</taxon>
        <taxon>Eurotiomycetes</taxon>
        <taxon>Chaetothyriomycetidae</taxon>
        <taxon>Chaetothyriales</taxon>
        <taxon>Herpotrichiellaceae</taxon>
        <taxon>Cladophialophora</taxon>
    </lineage>
</organism>
<accession>A0AA39CJL9</accession>
<reference evidence="2" key="1">
    <citation type="submission" date="2022-10" db="EMBL/GenBank/DDBJ databases">
        <title>Culturing micro-colonial fungi from biological soil crusts in the Mojave desert and describing Neophaeococcomyces mojavensis, and introducing the new genera and species Taxawa tesnikishii.</title>
        <authorList>
            <person name="Kurbessoian T."/>
            <person name="Stajich J.E."/>
        </authorList>
    </citation>
    <scope>NUCLEOTIDE SEQUENCE</scope>
    <source>
        <strain evidence="2">TK_41</strain>
    </source>
</reference>
<dbReference type="AlphaFoldDB" id="A0AA39CJL9"/>
<evidence type="ECO:0000313" key="2">
    <source>
        <dbReference type="EMBL" id="KAJ9610441.1"/>
    </source>
</evidence>
<dbReference type="Proteomes" id="UP001172673">
    <property type="component" value="Unassembled WGS sequence"/>
</dbReference>
<sequence>MYQEMITEGLIEQLKLNRKNLPGKDPAVYWHEIYDTFFPGASDARPVTPYFEGANAESANRFVHFLTPERISEMLPTVRRRLGMHDDLVPDDQISLHLEILQESLQLYLHDMTNDAHRMPHLGHRTGEQDADRMRNGVPRHTRPAHPQISAPEPMPIPVPLLTESRMDRLPELLLETANRSLGSFDDFVDVDWEAQFDALAQGDWSSDLRDLDVFH</sequence>
<comment type="caution">
    <text evidence="2">The sequence shown here is derived from an EMBL/GenBank/DDBJ whole genome shotgun (WGS) entry which is preliminary data.</text>
</comment>
<keyword evidence="3" id="KW-1185">Reference proteome</keyword>
<feature type="region of interest" description="Disordered" evidence="1">
    <location>
        <begin position="123"/>
        <end position="156"/>
    </location>
</feature>
<feature type="compositionally biased region" description="Basic and acidic residues" evidence="1">
    <location>
        <begin position="125"/>
        <end position="135"/>
    </location>
</feature>